<keyword evidence="3" id="KW-1185">Reference proteome</keyword>
<feature type="region of interest" description="Disordered" evidence="1">
    <location>
        <begin position="1"/>
        <end position="53"/>
    </location>
</feature>
<dbReference type="Proteomes" id="UP000053617">
    <property type="component" value="Unassembled WGS sequence"/>
</dbReference>
<accession>A0A0D2JM85</accession>
<dbReference type="AlphaFoldDB" id="A0A0D2JM85"/>
<evidence type="ECO:0000313" key="3">
    <source>
        <dbReference type="Proteomes" id="UP000053617"/>
    </source>
</evidence>
<dbReference type="STRING" id="1442369.A0A0D2JM85"/>
<feature type="compositionally biased region" description="Basic and acidic residues" evidence="1">
    <location>
        <begin position="1"/>
        <end position="27"/>
    </location>
</feature>
<dbReference type="GeneID" id="25289710"/>
<dbReference type="VEuPathDB" id="FungiDB:Z518_01639"/>
<feature type="compositionally biased region" description="Polar residues" evidence="1">
    <location>
        <begin position="44"/>
        <end position="53"/>
    </location>
</feature>
<name>A0A0D2JM85_9EURO</name>
<reference evidence="2 3" key="1">
    <citation type="submission" date="2015-01" db="EMBL/GenBank/DDBJ databases">
        <title>The Genome Sequence of Rhinocladiella mackenzie CBS 650.93.</title>
        <authorList>
            <consortium name="The Broad Institute Genomics Platform"/>
            <person name="Cuomo C."/>
            <person name="de Hoog S."/>
            <person name="Gorbushina A."/>
            <person name="Stielow B."/>
            <person name="Teixiera M."/>
            <person name="Abouelleil A."/>
            <person name="Chapman S.B."/>
            <person name="Priest M."/>
            <person name="Young S.K."/>
            <person name="Wortman J."/>
            <person name="Nusbaum C."/>
            <person name="Birren B."/>
        </authorList>
    </citation>
    <scope>NUCLEOTIDE SEQUENCE [LARGE SCALE GENOMIC DNA]</scope>
    <source>
        <strain evidence="2 3">CBS 650.93</strain>
    </source>
</reference>
<organism evidence="2 3">
    <name type="scientific">Rhinocladiella mackenziei CBS 650.93</name>
    <dbReference type="NCBI Taxonomy" id="1442369"/>
    <lineage>
        <taxon>Eukaryota</taxon>
        <taxon>Fungi</taxon>
        <taxon>Dikarya</taxon>
        <taxon>Ascomycota</taxon>
        <taxon>Pezizomycotina</taxon>
        <taxon>Eurotiomycetes</taxon>
        <taxon>Chaetothyriomycetidae</taxon>
        <taxon>Chaetothyriales</taxon>
        <taxon>Herpotrichiellaceae</taxon>
        <taxon>Rhinocladiella</taxon>
    </lineage>
</organism>
<dbReference type="HOGENOM" id="CLU_206733_0_0_1"/>
<evidence type="ECO:0000256" key="1">
    <source>
        <dbReference type="SAM" id="MobiDB-lite"/>
    </source>
</evidence>
<evidence type="ECO:0000313" key="2">
    <source>
        <dbReference type="EMBL" id="KIX10555.1"/>
    </source>
</evidence>
<sequence>MNIPKFHDREKALEDEYIRRKEAEKFKPATTTQTGTESQSGTGNVAQNTDPKQ</sequence>
<protein>
    <submittedName>
        <fullName evidence="2">Rhinocladiella mackenziei CBS 650.93 unplaced genomic scaffold supercont1.1, whole genome shotgun sequence</fullName>
    </submittedName>
</protein>
<dbReference type="RefSeq" id="XP_013277691.1">
    <property type="nucleotide sequence ID" value="XM_013422237.1"/>
</dbReference>
<feature type="compositionally biased region" description="Low complexity" evidence="1">
    <location>
        <begin position="30"/>
        <end position="43"/>
    </location>
</feature>
<gene>
    <name evidence="2" type="ORF">Z518_01639</name>
</gene>
<dbReference type="EMBL" id="KN847475">
    <property type="protein sequence ID" value="KIX10555.1"/>
    <property type="molecule type" value="Genomic_DNA"/>
</dbReference>
<proteinExistence type="predicted"/>